<protein>
    <submittedName>
        <fullName evidence="8">Bifunctional glycosyltransferase family 2/GtrA family protein</fullName>
    </submittedName>
</protein>
<dbReference type="PANTHER" id="PTHR48090">
    <property type="entry name" value="UNDECAPRENYL-PHOSPHATE 4-DEOXY-4-FORMAMIDO-L-ARABINOSE TRANSFERASE-RELATED"/>
    <property type="match status" value="1"/>
</dbReference>
<feature type="transmembrane region" description="Helical" evidence="5">
    <location>
        <begin position="281"/>
        <end position="301"/>
    </location>
</feature>
<comment type="caution">
    <text evidence="8">The sequence shown here is derived from an EMBL/GenBank/DDBJ whole genome shotgun (WGS) entry which is preliminary data.</text>
</comment>
<dbReference type="SUPFAM" id="SSF53448">
    <property type="entry name" value="Nucleotide-diphospho-sugar transferases"/>
    <property type="match status" value="1"/>
</dbReference>
<reference evidence="8" key="2">
    <citation type="submission" date="2021-04" db="EMBL/GenBank/DDBJ databases">
        <authorList>
            <person name="Gilroy R."/>
        </authorList>
    </citation>
    <scope>NUCLEOTIDE SEQUENCE</scope>
    <source>
        <strain evidence="8">CHK186-16707</strain>
    </source>
</reference>
<feature type="transmembrane region" description="Helical" evidence="5">
    <location>
        <begin position="313"/>
        <end position="339"/>
    </location>
</feature>
<gene>
    <name evidence="8" type="ORF">H9962_10080</name>
</gene>
<evidence type="ECO:0000256" key="1">
    <source>
        <dbReference type="ARBA" id="ARBA00004141"/>
    </source>
</evidence>
<reference evidence="8" key="1">
    <citation type="journal article" date="2021" name="PeerJ">
        <title>Extensive microbial diversity within the chicken gut microbiome revealed by metagenomics and culture.</title>
        <authorList>
            <person name="Gilroy R."/>
            <person name="Ravi A."/>
            <person name="Getino M."/>
            <person name="Pursley I."/>
            <person name="Horton D.L."/>
            <person name="Alikhan N.F."/>
            <person name="Baker D."/>
            <person name="Gharbi K."/>
            <person name="Hall N."/>
            <person name="Watson M."/>
            <person name="Adriaenssens E.M."/>
            <person name="Foster-Nyarko E."/>
            <person name="Jarju S."/>
            <person name="Secka A."/>
            <person name="Antonio M."/>
            <person name="Oren A."/>
            <person name="Chaudhuri R.R."/>
            <person name="La Ragione R."/>
            <person name="Hildebrand F."/>
            <person name="Pallen M.J."/>
        </authorList>
    </citation>
    <scope>NUCLEOTIDE SEQUENCE</scope>
    <source>
        <strain evidence="8">CHK186-16707</strain>
    </source>
</reference>
<evidence type="ECO:0000313" key="8">
    <source>
        <dbReference type="EMBL" id="HJA09515.1"/>
    </source>
</evidence>
<feature type="domain" description="GtrA/DPMS transmembrane" evidence="7">
    <location>
        <begin position="252"/>
        <end position="365"/>
    </location>
</feature>
<dbReference type="GO" id="GO:0000271">
    <property type="term" value="P:polysaccharide biosynthetic process"/>
    <property type="evidence" value="ECO:0007669"/>
    <property type="project" value="InterPro"/>
</dbReference>
<evidence type="ECO:0000256" key="5">
    <source>
        <dbReference type="SAM" id="Phobius"/>
    </source>
</evidence>
<evidence type="ECO:0000259" key="7">
    <source>
        <dbReference type="Pfam" id="PF04138"/>
    </source>
</evidence>
<dbReference type="GO" id="GO:0016020">
    <property type="term" value="C:membrane"/>
    <property type="evidence" value="ECO:0007669"/>
    <property type="project" value="UniProtKB-SubCell"/>
</dbReference>
<evidence type="ECO:0000256" key="3">
    <source>
        <dbReference type="ARBA" id="ARBA00022989"/>
    </source>
</evidence>
<dbReference type="InterPro" id="IPR001173">
    <property type="entry name" value="Glyco_trans_2-like"/>
</dbReference>
<accession>A0A9D2HGP9</accession>
<dbReference type="AlphaFoldDB" id="A0A9D2HGP9"/>
<evidence type="ECO:0000256" key="4">
    <source>
        <dbReference type="ARBA" id="ARBA00023136"/>
    </source>
</evidence>
<feature type="domain" description="Glycosyltransferase 2-like" evidence="6">
    <location>
        <begin position="12"/>
        <end position="178"/>
    </location>
</feature>
<evidence type="ECO:0000259" key="6">
    <source>
        <dbReference type="Pfam" id="PF00535"/>
    </source>
</evidence>
<dbReference type="InterPro" id="IPR029044">
    <property type="entry name" value="Nucleotide-diphossugar_trans"/>
</dbReference>
<feature type="transmembrane region" description="Helical" evidence="5">
    <location>
        <begin position="249"/>
        <end position="275"/>
    </location>
</feature>
<dbReference type="Pfam" id="PF04138">
    <property type="entry name" value="GtrA_DPMS_TM"/>
    <property type="match status" value="1"/>
</dbReference>
<dbReference type="CDD" id="cd04179">
    <property type="entry name" value="DPM_DPG-synthase_like"/>
    <property type="match status" value="1"/>
</dbReference>
<proteinExistence type="predicted"/>
<dbReference type="EMBL" id="DXAN01000032">
    <property type="protein sequence ID" value="HJA09515.1"/>
    <property type="molecule type" value="Genomic_DNA"/>
</dbReference>
<feature type="transmembrane region" description="Helical" evidence="5">
    <location>
        <begin position="345"/>
        <end position="363"/>
    </location>
</feature>
<sequence>MTECPILSLSLSLVIPCYNEEKTLRACVRRCLELTRVGIRLELIIVDDCSRDDSWAVARQLAEEHAEVRAVRHERNRGKGAALRTGFLHATGDYVGIQDADLEYDPLDYQNLLAPLREGAADVVYGSRYLRQERRRVLYFWHTWMNRSLTFVSNMFTNLDITDMETCYKVFRRDVIQRLAPLLQEERFGFEPEVTVLIARHHLRVYECAVSYQPRTYEEGKKIGWKDGVRALYCILHYGAPTAPLPMQLLLYFFIGSVAAVTNLVCFSACLALGASLGPSVAVAFLVAAAVNYLLCIAVLFRHKARWSSAGEMWMYLLSVAVMGMLDYILTSCLVWLTISPLWSKAWSTLFGFVGNFLLRKYLVFGKKQKFST</sequence>
<dbReference type="PANTHER" id="PTHR48090:SF7">
    <property type="entry name" value="RFBJ PROTEIN"/>
    <property type="match status" value="1"/>
</dbReference>
<name>A0A9D2HGP9_9BACT</name>
<keyword evidence="4 5" id="KW-0472">Membrane</keyword>
<dbReference type="InterPro" id="IPR007267">
    <property type="entry name" value="GtrA_DPMS_TM"/>
</dbReference>
<comment type="subcellular location">
    <subcellularLocation>
        <location evidence="1">Membrane</location>
        <topology evidence="1">Multi-pass membrane protein</topology>
    </subcellularLocation>
</comment>
<organism evidence="8 9">
    <name type="scientific">Candidatus Mailhella merdigallinarum</name>
    <dbReference type="NCBI Taxonomy" id="2838658"/>
    <lineage>
        <taxon>Bacteria</taxon>
        <taxon>Pseudomonadati</taxon>
        <taxon>Thermodesulfobacteriota</taxon>
        <taxon>Desulfovibrionia</taxon>
        <taxon>Desulfovibrionales</taxon>
        <taxon>Desulfovibrionaceae</taxon>
        <taxon>Mailhella</taxon>
    </lineage>
</organism>
<evidence type="ECO:0000256" key="2">
    <source>
        <dbReference type="ARBA" id="ARBA00022692"/>
    </source>
</evidence>
<dbReference type="Gene3D" id="3.90.550.10">
    <property type="entry name" value="Spore Coat Polysaccharide Biosynthesis Protein SpsA, Chain A"/>
    <property type="match status" value="1"/>
</dbReference>
<dbReference type="Pfam" id="PF00535">
    <property type="entry name" value="Glycos_transf_2"/>
    <property type="match status" value="1"/>
</dbReference>
<dbReference type="Proteomes" id="UP000824225">
    <property type="component" value="Unassembled WGS sequence"/>
</dbReference>
<keyword evidence="2 5" id="KW-0812">Transmembrane</keyword>
<keyword evidence="3 5" id="KW-1133">Transmembrane helix</keyword>
<dbReference type="InterPro" id="IPR050256">
    <property type="entry name" value="Glycosyltransferase_2"/>
</dbReference>
<evidence type="ECO:0000313" key="9">
    <source>
        <dbReference type="Proteomes" id="UP000824225"/>
    </source>
</evidence>